<feature type="domain" description="Endo-beta-1,6-galactanase-like" evidence="4">
    <location>
        <begin position="41"/>
        <end position="287"/>
    </location>
</feature>
<dbReference type="SUPFAM" id="SSF51011">
    <property type="entry name" value="Glycosyl hydrolase domain"/>
    <property type="match status" value="1"/>
</dbReference>
<dbReference type="SUPFAM" id="SSF50370">
    <property type="entry name" value="Ricin B-like lectins"/>
    <property type="match status" value="1"/>
</dbReference>
<dbReference type="GO" id="GO:0004553">
    <property type="term" value="F:hydrolase activity, hydrolyzing O-glycosyl compounds"/>
    <property type="evidence" value="ECO:0007669"/>
    <property type="project" value="InterPro"/>
</dbReference>
<dbReference type="EMBL" id="SMKI01000359">
    <property type="protein sequence ID" value="TDC68851.1"/>
    <property type="molecule type" value="Genomic_DNA"/>
</dbReference>
<feature type="signal peptide" evidence="2">
    <location>
        <begin position="1"/>
        <end position="31"/>
    </location>
</feature>
<dbReference type="Gene3D" id="2.80.10.50">
    <property type="match status" value="1"/>
</dbReference>
<evidence type="ECO:0000259" key="4">
    <source>
        <dbReference type="Pfam" id="PF14587"/>
    </source>
</evidence>
<dbReference type="PANTHER" id="PTHR42767:SF1">
    <property type="entry name" value="ENDO-BETA-1,6-GALACTANASE-LIKE DOMAIN-CONTAINING PROTEIN"/>
    <property type="match status" value="1"/>
</dbReference>
<evidence type="ECO:0000256" key="2">
    <source>
        <dbReference type="SAM" id="SignalP"/>
    </source>
</evidence>
<gene>
    <name evidence="5" type="ORF">E1283_26810</name>
</gene>
<dbReference type="AlphaFoldDB" id="A0A4R4SX39"/>
<dbReference type="Gene3D" id="2.60.40.1180">
    <property type="entry name" value="Golgi alpha-mannosidase II"/>
    <property type="match status" value="1"/>
</dbReference>
<dbReference type="PANTHER" id="PTHR42767">
    <property type="entry name" value="ENDO-BETA-1,6-GALACTANASE"/>
    <property type="match status" value="1"/>
</dbReference>
<feature type="domain" description="Ricin B lectin" evidence="3">
    <location>
        <begin position="619"/>
        <end position="670"/>
    </location>
</feature>
<dbReference type="Proteomes" id="UP000295345">
    <property type="component" value="Unassembled WGS sequence"/>
</dbReference>
<dbReference type="SUPFAM" id="SSF51445">
    <property type="entry name" value="(Trans)glycosidases"/>
    <property type="match status" value="1"/>
</dbReference>
<evidence type="ECO:0000313" key="5">
    <source>
        <dbReference type="EMBL" id="TDC68851.1"/>
    </source>
</evidence>
<name>A0A4R4SX39_9ACTN</name>
<dbReference type="CDD" id="cd00161">
    <property type="entry name" value="beta-trefoil_Ricin-like"/>
    <property type="match status" value="1"/>
</dbReference>
<accession>A0A4R4SX39</accession>
<dbReference type="OrthoDB" id="9806701at2"/>
<dbReference type="Pfam" id="PF14200">
    <property type="entry name" value="RicinB_lectin_2"/>
    <property type="match status" value="1"/>
</dbReference>
<protein>
    <submittedName>
        <fullName evidence="5">Ricin-type beta-trefoil lectin domain protein</fullName>
    </submittedName>
</protein>
<dbReference type="Pfam" id="PF14587">
    <property type="entry name" value="Glyco_hydr_30_2"/>
    <property type="match status" value="1"/>
</dbReference>
<sequence length="672" mass="72418">MKRPARARRLICCLGVAALTASGLAAGQASADESATVADRVTIRPNPSYQGDEFEGWGTSLVWFANATGDYPDEIREELADLVFGEDGLNLNIARYNVGGGNAPDVTDYLRAGGAVEGWWRAPEGTTRDDLDWWSADDPADWNPDADATQRWWIDHVKDDIDHWEAFSNSPPWFMTVSGYVSGGFDSSADQLRTDSVDDFAAYLVGAVDRLERAHDIEVDTIDPFNEPNTPYWGTRLGEDGEPVGGRQEGAHMGPELQQQVIRALAAELDSRGTRTDAVIAAMDETNPGTFARNWSAYPDEVRDLVEQLNVHTYGTGSRTTVRDLAKAAGTPLWMSEVEGDWGDGQDFASMRPGLGLARHMVDDLRELEPTAWVFWQPVEDYDNMRPGGESPEGGNWGSIQLPFSCDGGDTLETCPIHTNQKFNTARNFTHYIRPGDHLVQVDDPASTAAVAADGRGATVVHVNDGAEAREVTLDLSAFGRVARGATVTPVVTSADGALVEHEPVRVTGRSATYQVPADSVTTFVVDGVSGVARDAATFRPGHEYRLGGVQSGRALTVSDDGSGVVIRAADGARDDQLWRVAPSGDRYVLTSAADGRRLAERDGAPVLERDRGRPDRAAQWIASSTGDGTWTFVNAATGNLLEVGGQATAENSPVTVWPPNSGANQRWSVSG</sequence>
<keyword evidence="2" id="KW-0732">Signal</keyword>
<dbReference type="PROSITE" id="PS50231">
    <property type="entry name" value="RICIN_B_LECTIN"/>
    <property type="match status" value="1"/>
</dbReference>
<dbReference type="InterPro" id="IPR039743">
    <property type="entry name" value="6GAL/EXGAL"/>
</dbReference>
<organism evidence="5 6">
    <name type="scientific">Streptomyces hainanensis</name>
    <dbReference type="NCBI Taxonomy" id="402648"/>
    <lineage>
        <taxon>Bacteria</taxon>
        <taxon>Bacillati</taxon>
        <taxon>Actinomycetota</taxon>
        <taxon>Actinomycetes</taxon>
        <taxon>Kitasatosporales</taxon>
        <taxon>Streptomycetaceae</taxon>
        <taxon>Streptomyces</taxon>
    </lineage>
</organism>
<keyword evidence="6" id="KW-1185">Reference proteome</keyword>
<feature type="chain" id="PRO_5020199206" evidence="2">
    <location>
        <begin position="32"/>
        <end position="672"/>
    </location>
</feature>
<dbReference type="InterPro" id="IPR013780">
    <property type="entry name" value="Glyco_hydro_b"/>
</dbReference>
<evidence type="ECO:0000259" key="3">
    <source>
        <dbReference type="Pfam" id="PF14200"/>
    </source>
</evidence>
<evidence type="ECO:0000313" key="6">
    <source>
        <dbReference type="Proteomes" id="UP000295345"/>
    </source>
</evidence>
<reference evidence="5 6" key="1">
    <citation type="submission" date="2019-03" db="EMBL/GenBank/DDBJ databases">
        <title>Draft genome sequences of novel Actinobacteria.</title>
        <authorList>
            <person name="Sahin N."/>
            <person name="Ay H."/>
            <person name="Saygin H."/>
        </authorList>
    </citation>
    <scope>NUCLEOTIDE SEQUENCE [LARGE SCALE GENOMIC DNA]</scope>
    <source>
        <strain evidence="5 6">DSM 41900</strain>
    </source>
</reference>
<dbReference type="InterPro" id="IPR017853">
    <property type="entry name" value="GH"/>
</dbReference>
<dbReference type="Gene3D" id="3.20.20.80">
    <property type="entry name" value="Glycosidases"/>
    <property type="match status" value="1"/>
</dbReference>
<dbReference type="InterPro" id="IPR000772">
    <property type="entry name" value="Ricin_B_lectin"/>
</dbReference>
<evidence type="ECO:0000256" key="1">
    <source>
        <dbReference type="SAM" id="MobiDB-lite"/>
    </source>
</evidence>
<proteinExistence type="predicted"/>
<comment type="caution">
    <text evidence="5">The sequence shown here is derived from an EMBL/GenBank/DDBJ whole genome shotgun (WGS) entry which is preliminary data.</text>
</comment>
<dbReference type="RefSeq" id="WP_132820738.1">
    <property type="nucleotide sequence ID" value="NZ_SMKI01000359.1"/>
</dbReference>
<keyword evidence="5" id="KW-0430">Lectin</keyword>
<feature type="compositionally biased region" description="Polar residues" evidence="1">
    <location>
        <begin position="662"/>
        <end position="672"/>
    </location>
</feature>
<dbReference type="InterPro" id="IPR039514">
    <property type="entry name" value="6GAL-like"/>
</dbReference>
<dbReference type="InterPro" id="IPR035992">
    <property type="entry name" value="Ricin_B-like_lectins"/>
</dbReference>
<dbReference type="GO" id="GO:0030246">
    <property type="term" value="F:carbohydrate binding"/>
    <property type="evidence" value="ECO:0007669"/>
    <property type="project" value="UniProtKB-KW"/>
</dbReference>
<feature type="region of interest" description="Disordered" evidence="1">
    <location>
        <begin position="652"/>
        <end position="672"/>
    </location>
</feature>